<dbReference type="Gene3D" id="3.40.190.10">
    <property type="entry name" value="Periplasmic binding protein-like II"/>
    <property type="match status" value="2"/>
</dbReference>
<sequence length="325" mass="35170">MFDIGRRSALKLAAGLAVVPSVVRAQPAKITIATGVDPSFSAYYVAKESGIFTKNGLEVQLNTGPSGSAMVALLIQNQVQSAFGAEQAGLLNHALDPNVVVAAEGAMLARWYGIVGKEIASMDALKGKRLGIARGSGSEVFWLAAVNKLKLDPKDYKIVQVEAPEMVAALERGDIDAYSAWEPWLTRGAAAVKGARLVVDNVGIIEGRVFIYVNKDWAVKNRTAAVSFMRSMVEATDVINTKRDQAAADVAKFLKLDLPLTKQLMDKLSFDVHLDQQSIGNFQIAEAQLKSIGRLPKPVSWNTLFYPDLLREVAPSKVNYKLPDA</sequence>
<dbReference type="PANTHER" id="PTHR30024">
    <property type="entry name" value="ALIPHATIC SULFONATES-BINDING PROTEIN-RELATED"/>
    <property type="match status" value="1"/>
</dbReference>
<evidence type="ECO:0000256" key="1">
    <source>
        <dbReference type="ARBA" id="ARBA00010742"/>
    </source>
</evidence>
<name>A0A512N672_9HYPH</name>
<reference evidence="3 4" key="1">
    <citation type="submission" date="2019-07" db="EMBL/GenBank/DDBJ databases">
        <title>Whole genome shotgun sequence of Reyranella soli NBRC 108950.</title>
        <authorList>
            <person name="Hosoyama A."/>
            <person name="Uohara A."/>
            <person name="Ohji S."/>
            <person name="Ichikawa N."/>
        </authorList>
    </citation>
    <scope>NUCLEOTIDE SEQUENCE [LARGE SCALE GENOMIC DNA]</scope>
    <source>
        <strain evidence="3 4">NBRC 108950</strain>
    </source>
</reference>
<organism evidence="3 4">
    <name type="scientific">Reyranella soli</name>
    <dbReference type="NCBI Taxonomy" id="1230389"/>
    <lineage>
        <taxon>Bacteria</taxon>
        <taxon>Pseudomonadati</taxon>
        <taxon>Pseudomonadota</taxon>
        <taxon>Alphaproteobacteria</taxon>
        <taxon>Hyphomicrobiales</taxon>
        <taxon>Reyranellaceae</taxon>
        <taxon>Reyranella</taxon>
    </lineage>
</organism>
<evidence type="ECO:0000313" key="4">
    <source>
        <dbReference type="Proteomes" id="UP000321058"/>
    </source>
</evidence>
<feature type="domain" description="Solute-binding protein family 3/N-terminal" evidence="2">
    <location>
        <begin position="29"/>
        <end position="257"/>
    </location>
</feature>
<dbReference type="InterPro" id="IPR015168">
    <property type="entry name" value="SsuA/THI5"/>
</dbReference>
<evidence type="ECO:0000313" key="3">
    <source>
        <dbReference type="EMBL" id="GEP54458.1"/>
    </source>
</evidence>
<comment type="caution">
    <text evidence="3">The sequence shown here is derived from an EMBL/GenBank/DDBJ whole genome shotgun (WGS) entry which is preliminary data.</text>
</comment>
<dbReference type="RefSeq" id="WP_147147997.1">
    <property type="nucleotide sequence ID" value="NZ_BKAJ01000030.1"/>
</dbReference>
<dbReference type="OrthoDB" id="7374754at2"/>
<dbReference type="AlphaFoldDB" id="A0A512N672"/>
<dbReference type="InterPro" id="IPR001638">
    <property type="entry name" value="Solute-binding_3/MltF_N"/>
</dbReference>
<keyword evidence="4" id="KW-1185">Reference proteome</keyword>
<dbReference type="SUPFAM" id="SSF53850">
    <property type="entry name" value="Periplasmic binding protein-like II"/>
    <property type="match status" value="1"/>
</dbReference>
<evidence type="ECO:0000259" key="2">
    <source>
        <dbReference type="SMART" id="SM00062"/>
    </source>
</evidence>
<dbReference type="Pfam" id="PF09084">
    <property type="entry name" value="NMT1"/>
    <property type="match status" value="1"/>
</dbReference>
<accession>A0A512N672</accession>
<protein>
    <recommendedName>
        <fullName evidence="2">Solute-binding protein family 3/N-terminal domain-containing protein</fullName>
    </recommendedName>
</protein>
<comment type="similarity">
    <text evidence="1">Belongs to the bacterial solute-binding protein SsuA/TauA family.</text>
</comment>
<dbReference type="CDD" id="cd01008">
    <property type="entry name" value="PBP2_NrtA_SsuA_CpmA_like"/>
    <property type="match status" value="1"/>
</dbReference>
<dbReference type="SMART" id="SM00062">
    <property type="entry name" value="PBPb"/>
    <property type="match status" value="1"/>
</dbReference>
<dbReference type="EMBL" id="BKAJ01000030">
    <property type="protein sequence ID" value="GEP54458.1"/>
    <property type="molecule type" value="Genomic_DNA"/>
</dbReference>
<gene>
    <name evidence="3" type="ORF">RSO01_16240</name>
</gene>
<proteinExistence type="inferred from homology"/>
<dbReference type="Proteomes" id="UP000321058">
    <property type="component" value="Unassembled WGS sequence"/>
</dbReference>